<evidence type="ECO:0000313" key="4">
    <source>
        <dbReference type="Proteomes" id="UP000009011"/>
    </source>
</evidence>
<dbReference type="eggNOG" id="COG0799">
    <property type="taxonomic scope" value="Bacteria"/>
</dbReference>
<comment type="similarity">
    <text evidence="1 2">Belongs to the Iojap/RsfS family.</text>
</comment>
<comment type="subcellular location">
    <subcellularLocation>
        <location evidence="2">Cytoplasm</location>
    </subcellularLocation>
</comment>
<dbReference type="InterPro" id="IPR004394">
    <property type="entry name" value="Iojap/RsfS/C7orf30"/>
</dbReference>
<dbReference type="HOGENOM" id="CLU_092688_2_2_10"/>
<keyword evidence="4" id="KW-1185">Reference proteome</keyword>
<proteinExistence type="inferred from homology"/>
<evidence type="ECO:0000256" key="1">
    <source>
        <dbReference type="ARBA" id="ARBA00010574"/>
    </source>
</evidence>
<comment type="subunit">
    <text evidence="2">Interacts with ribosomal protein uL14 (rplN).</text>
</comment>
<name>I6YYA6_MELRP</name>
<keyword evidence="2" id="KW-0963">Cytoplasm</keyword>
<gene>
    <name evidence="2" type="primary">rsfS</name>
    <name evidence="3" type="ordered locus">MROS_2302</name>
</gene>
<evidence type="ECO:0000313" key="3">
    <source>
        <dbReference type="EMBL" id="AFN75532.1"/>
    </source>
</evidence>
<organism evidence="3 4">
    <name type="scientific">Melioribacter roseus (strain DSM 23840 / JCM 17771 / VKM B-2668 / P3M-2)</name>
    <dbReference type="NCBI Taxonomy" id="1191523"/>
    <lineage>
        <taxon>Bacteria</taxon>
        <taxon>Pseudomonadati</taxon>
        <taxon>Ignavibacteriota</taxon>
        <taxon>Ignavibacteria</taxon>
        <taxon>Ignavibacteriales</taxon>
        <taxon>Melioribacteraceae</taxon>
        <taxon>Melioribacter</taxon>
    </lineage>
</organism>
<dbReference type="SUPFAM" id="SSF81301">
    <property type="entry name" value="Nucleotidyltransferase"/>
    <property type="match status" value="1"/>
</dbReference>
<dbReference type="Proteomes" id="UP000009011">
    <property type="component" value="Chromosome"/>
</dbReference>
<dbReference type="STRING" id="1191523.MROS_2302"/>
<protein>
    <recommendedName>
        <fullName evidence="2">Ribosomal silencing factor RsfS</fullName>
    </recommendedName>
</protein>
<sequence length="126" mass="14405">MNSLTFSKKIASIIESKKGYDIKILDLRKLSGIADFFVICSAEADKQVKAIADEIDKKLSEQGIKCLHREGYETLRWVILDYFDVIVHVFKYDVRDYYGLEKLWGDAPAIIPESKASATKVKEKKN</sequence>
<dbReference type="GO" id="GO:0017148">
    <property type="term" value="P:negative regulation of translation"/>
    <property type="evidence" value="ECO:0007669"/>
    <property type="project" value="UniProtKB-UniRule"/>
</dbReference>
<dbReference type="KEGG" id="mro:MROS_2302"/>
<dbReference type="Pfam" id="PF02410">
    <property type="entry name" value="RsfS"/>
    <property type="match status" value="1"/>
</dbReference>
<dbReference type="PANTHER" id="PTHR21043">
    <property type="entry name" value="IOJAP SUPERFAMILY ORTHOLOG"/>
    <property type="match status" value="1"/>
</dbReference>
<keyword evidence="2" id="KW-0678">Repressor</keyword>
<dbReference type="GO" id="GO:0005737">
    <property type="term" value="C:cytoplasm"/>
    <property type="evidence" value="ECO:0007669"/>
    <property type="project" value="UniProtKB-SubCell"/>
</dbReference>
<dbReference type="HAMAP" id="MF_01477">
    <property type="entry name" value="Iojap_RsfS"/>
    <property type="match status" value="1"/>
</dbReference>
<dbReference type="GO" id="GO:0043023">
    <property type="term" value="F:ribosomal large subunit binding"/>
    <property type="evidence" value="ECO:0007669"/>
    <property type="project" value="TreeGrafter"/>
</dbReference>
<dbReference type="Gene3D" id="3.30.460.10">
    <property type="entry name" value="Beta Polymerase, domain 2"/>
    <property type="match status" value="1"/>
</dbReference>
<dbReference type="InterPro" id="IPR043519">
    <property type="entry name" value="NT_sf"/>
</dbReference>
<dbReference type="GO" id="GO:0090071">
    <property type="term" value="P:negative regulation of ribosome biogenesis"/>
    <property type="evidence" value="ECO:0007669"/>
    <property type="project" value="UniProtKB-UniRule"/>
</dbReference>
<evidence type="ECO:0000256" key="2">
    <source>
        <dbReference type="HAMAP-Rule" id="MF_01477"/>
    </source>
</evidence>
<reference evidence="3 4" key="1">
    <citation type="journal article" date="2013" name="PLoS ONE">
        <title>Genomic analysis of Melioribacter roseus, facultatively anaerobic organotrophic bacterium representing a novel deep lineage within Bacteriodetes/Chlorobi group.</title>
        <authorList>
            <person name="Kadnikov V.V."/>
            <person name="Mardanov A.V."/>
            <person name="Podosokorskaya O.A."/>
            <person name="Gavrilov S.N."/>
            <person name="Kublanov I.V."/>
            <person name="Beletsky A.V."/>
            <person name="Bonch-Osmolovskaya E.A."/>
            <person name="Ravin N.V."/>
        </authorList>
    </citation>
    <scope>NUCLEOTIDE SEQUENCE [LARGE SCALE GENOMIC DNA]</scope>
    <source>
        <strain evidence="4">JCM 17771 / P3M-2</strain>
    </source>
</reference>
<accession>I6YYA6</accession>
<keyword evidence="2" id="KW-0810">Translation regulation</keyword>
<dbReference type="NCBIfam" id="TIGR00090">
    <property type="entry name" value="rsfS_iojap_ybeB"/>
    <property type="match status" value="1"/>
</dbReference>
<dbReference type="EMBL" id="CP003557">
    <property type="protein sequence ID" value="AFN75532.1"/>
    <property type="molecule type" value="Genomic_DNA"/>
</dbReference>
<dbReference type="GO" id="GO:0042256">
    <property type="term" value="P:cytosolic ribosome assembly"/>
    <property type="evidence" value="ECO:0007669"/>
    <property type="project" value="UniProtKB-UniRule"/>
</dbReference>
<dbReference type="OrthoDB" id="9793681at2"/>
<dbReference type="AlphaFoldDB" id="I6YYA6"/>
<comment type="function">
    <text evidence="2">Functions as a ribosomal silencing factor. Interacts with ribosomal protein uL14 (rplN), blocking formation of intersubunit bridge B8. Prevents association of the 30S and 50S ribosomal subunits and the formation of functional ribosomes, thus repressing translation.</text>
</comment>
<dbReference type="PANTHER" id="PTHR21043:SF0">
    <property type="entry name" value="MITOCHONDRIAL ASSEMBLY OF RIBOSOMAL LARGE SUBUNIT PROTEIN 1"/>
    <property type="match status" value="1"/>
</dbReference>
<dbReference type="RefSeq" id="WP_014856964.1">
    <property type="nucleotide sequence ID" value="NC_018178.1"/>
</dbReference>